<dbReference type="PANTHER" id="PTHR48051">
    <property type="match status" value="1"/>
</dbReference>
<dbReference type="SUPFAM" id="SSF52058">
    <property type="entry name" value="L domain-like"/>
    <property type="match status" value="1"/>
</dbReference>
<reference evidence="5 6" key="1">
    <citation type="journal article" date="2020" name="IScience">
        <title>Genome Sequencing of the Endangered Kingdonia uniflora (Circaeasteraceae, Ranunculales) Reveals Potential Mechanisms of Evolutionary Specialization.</title>
        <authorList>
            <person name="Sun Y."/>
            <person name="Deng T."/>
            <person name="Zhang A."/>
            <person name="Moore M.J."/>
            <person name="Landis J.B."/>
            <person name="Lin N."/>
            <person name="Zhang H."/>
            <person name="Zhang X."/>
            <person name="Huang J."/>
            <person name="Zhang X."/>
            <person name="Sun H."/>
            <person name="Wang H."/>
        </authorList>
    </citation>
    <scope>NUCLEOTIDE SEQUENCE [LARGE SCALE GENOMIC DNA]</scope>
    <source>
        <strain evidence="5">TB1705</strain>
        <tissue evidence="5">Leaf</tissue>
    </source>
</reference>
<organism evidence="5 6">
    <name type="scientific">Kingdonia uniflora</name>
    <dbReference type="NCBI Taxonomy" id="39325"/>
    <lineage>
        <taxon>Eukaryota</taxon>
        <taxon>Viridiplantae</taxon>
        <taxon>Streptophyta</taxon>
        <taxon>Embryophyta</taxon>
        <taxon>Tracheophyta</taxon>
        <taxon>Spermatophyta</taxon>
        <taxon>Magnoliopsida</taxon>
        <taxon>Ranunculales</taxon>
        <taxon>Circaeasteraceae</taxon>
        <taxon>Kingdonia</taxon>
    </lineage>
</organism>
<dbReference type="InterPro" id="IPR003591">
    <property type="entry name" value="Leu-rich_rpt_typical-subtyp"/>
</dbReference>
<dbReference type="InterPro" id="IPR032675">
    <property type="entry name" value="LRR_dom_sf"/>
</dbReference>
<dbReference type="FunFam" id="3.80.10.10:FF:000610">
    <property type="entry name" value="Plant intracellular Ras-group-related LRR protein 9"/>
    <property type="match status" value="1"/>
</dbReference>
<evidence type="ECO:0000256" key="2">
    <source>
        <dbReference type="ARBA" id="ARBA00022737"/>
    </source>
</evidence>
<keyword evidence="6" id="KW-1185">Reference proteome</keyword>
<gene>
    <name evidence="5" type="ORF">GIB67_040839</name>
</gene>
<evidence type="ECO:0000313" key="5">
    <source>
        <dbReference type="EMBL" id="KAF6174346.1"/>
    </source>
</evidence>
<dbReference type="GO" id="GO:0055046">
    <property type="term" value="P:microgametogenesis"/>
    <property type="evidence" value="ECO:0007669"/>
    <property type="project" value="UniProtKB-ARBA"/>
</dbReference>
<dbReference type="OrthoDB" id="1668230at2759"/>
<proteinExistence type="inferred from homology"/>
<evidence type="ECO:0000256" key="4">
    <source>
        <dbReference type="ARBA" id="ARBA00023786"/>
    </source>
</evidence>
<dbReference type="PRINTS" id="PR00019">
    <property type="entry name" value="LEURICHRPT"/>
</dbReference>
<dbReference type="PROSITE" id="PS51450">
    <property type="entry name" value="LRR"/>
    <property type="match status" value="3"/>
</dbReference>
<dbReference type="Proteomes" id="UP000541444">
    <property type="component" value="Unassembled WGS sequence"/>
</dbReference>
<dbReference type="GO" id="GO:0005737">
    <property type="term" value="C:cytoplasm"/>
    <property type="evidence" value="ECO:0007669"/>
    <property type="project" value="TreeGrafter"/>
</dbReference>
<protein>
    <submittedName>
        <fullName evidence="5">Uncharacterized protein</fullName>
    </submittedName>
</protein>
<sequence>MDPNPKKFPILSYVMSQFASKSSSTSTSPRSTPIEPNYQITDHMPHLKDPKVQASMTLAISEVSQARSILVALGDRPDHETVDTAKSRIISDELEEDEKEMEICKAVVRLDEMHEAYEKLLKDAEARLVTIYDRVVAVGGGRGEEVSEEVKEEVVAILQEAATKRVEKVDLSGRQLRILPEVFGKMSGLVVLDLSNNQLENIPDSIAGLENLEELNLSSNLLESLPDSIGLLLRLKFLNVSSNKLNALPDSISHCRSLVELNASYNRLTYLPTNIGYELVNLQKLLVHLNKIRSLPTSVCEMSSLIHLDAHFNELHGLPPAIGKLTNLEILNLSSNFSDMIELPETFGDLTNLRELDLGNNQIHALPNTFGRLGNLKKLNLDQNPLVIPPMKVVNSGVEAVKEFMANRWPEILLEEEQWRTIEATNQAQPGWLTRSTSWLNNVTSGYLGAGAVKSPRDAYLDQQL</sequence>
<evidence type="ECO:0000256" key="1">
    <source>
        <dbReference type="ARBA" id="ARBA00022614"/>
    </source>
</evidence>
<dbReference type="SMART" id="SM00364">
    <property type="entry name" value="LRR_BAC"/>
    <property type="match status" value="7"/>
</dbReference>
<dbReference type="PANTHER" id="PTHR48051:SF54">
    <property type="entry name" value="LEUCINE-RICH REPEAT-CONTAINING PROTEIN"/>
    <property type="match status" value="1"/>
</dbReference>
<dbReference type="AlphaFoldDB" id="A0A7J7P4G3"/>
<comment type="caution">
    <text evidence="5">The sequence shown here is derived from an EMBL/GenBank/DDBJ whole genome shotgun (WGS) entry which is preliminary data.</text>
</comment>
<name>A0A7J7P4G3_9MAGN</name>
<evidence type="ECO:0000313" key="6">
    <source>
        <dbReference type="Proteomes" id="UP000541444"/>
    </source>
</evidence>
<keyword evidence="2" id="KW-0677">Repeat</keyword>
<dbReference type="Pfam" id="PF13855">
    <property type="entry name" value="LRR_8"/>
    <property type="match status" value="2"/>
</dbReference>
<dbReference type="InterPro" id="IPR001611">
    <property type="entry name" value="Leu-rich_rpt"/>
</dbReference>
<dbReference type="FunFam" id="3.80.10.10:FF:000746">
    <property type="entry name" value="Plant intracellular Ras-group-related LRR protein 2"/>
    <property type="match status" value="1"/>
</dbReference>
<dbReference type="Gene3D" id="3.80.10.10">
    <property type="entry name" value="Ribonuclease Inhibitor"/>
    <property type="match status" value="2"/>
</dbReference>
<keyword evidence="1" id="KW-0433">Leucine-rich repeat</keyword>
<evidence type="ECO:0000256" key="3">
    <source>
        <dbReference type="ARBA" id="ARBA00023054"/>
    </source>
</evidence>
<dbReference type="Pfam" id="PF00560">
    <property type="entry name" value="LRR_1"/>
    <property type="match status" value="1"/>
</dbReference>
<dbReference type="SMART" id="SM00369">
    <property type="entry name" value="LRR_TYP"/>
    <property type="match status" value="8"/>
</dbReference>
<comment type="similarity">
    <text evidence="4">Belongs to the SHOC2 family.</text>
</comment>
<dbReference type="InterPro" id="IPR050216">
    <property type="entry name" value="LRR_domain-containing"/>
</dbReference>
<keyword evidence="3" id="KW-0175">Coiled coil</keyword>
<dbReference type="EMBL" id="JACGCM010000276">
    <property type="protein sequence ID" value="KAF6174346.1"/>
    <property type="molecule type" value="Genomic_DNA"/>
</dbReference>
<accession>A0A7J7P4G3</accession>